<dbReference type="Proteomes" id="UP001271007">
    <property type="component" value="Unassembled WGS sequence"/>
</dbReference>
<comment type="caution">
    <text evidence="1">The sequence shown here is derived from an EMBL/GenBank/DDBJ whole genome shotgun (WGS) entry which is preliminary data.</text>
</comment>
<dbReference type="EMBL" id="JAWDJX010000064">
    <property type="protein sequence ID" value="KAK3047291.1"/>
    <property type="molecule type" value="Genomic_DNA"/>
</dbReference>
<dbReference type="AlphaFoldDB" id="A0AAJ0D6E0"/>
<evidence type="ECO:0000313" key="1">
    <source>
        <dbReference type="EMBL" id="KAK3047291.1"/>
    </source>
</evidence>
<name>A0AAJ0D6E0_9PEZI</name>
<proteinExistence type="predicted"/>
<organism evidence="1 2">
    <name type="scientific">Extremus antarcticus</name>
    <dbReference type="NCBI Taxonomy" id="702011"/>
    <lineage>
        <taxon>Eukaryota</taxon>
        <taxon>Fungi</taxon>
        <taxon>Dikarya</taxon>
        <taxon>Ascomycota</taxon>
        <taxon>Pezizomycotina</taxon>
        <taxon>Dothideomycetes</taxon>
        <taxon>Dothideomycetidae</taxon>
        <taxon>Mycosphaerellales</taxon>
        <taxon>Extremaceae</taxon>
        <taxon>Extremus</taxon>
    </lineage>
</organism>
<accession>A0AAJ0D6E0</accession>
<protein>
    <submittedName>
        <fullName evidence="1">Uncharacterized protein</fullName>
    </submittedName>
</protein>
<evidence type="ECO:0000313" key="2">
    <source>
        <dbReference type="Proteomes" id="UP001271007"/>
    </source>
</evidence>
<reference evidence="1" key="1">
    <citation type="submission" date="2023-04" db="EMBL/GenBank/DDBJ databases">
        <title>Black Yeasts Isolated from many extreme environments.</title>
        <authorList>
            <person name="Coleine C."/>
            <person name="Stajich J.E."/>
            <person name="Selbmann L."/>
        </authorList>
    </citation>
    <scope>NUCLEOTIDE SEQUENCE</scope>
    <source>
        <strain evidence="1">CCFEE 5312</strain>
    </source>
</reference>
<keyword evidence="2" id="KW-1185">Reference proteome</keyword>
<gene>
    <name evidence="1" type="ORF">LTR09_011281</name>
</gene>
<sequence length="169" mass="18912">MDEWLCGEQADILHRQLVPLADLTYHHAQYGCLLYERIGSIDISAAGTERWRVRLGESLAEKSFAADPGATTFPSSVYYTSSTFGHLPGHCRLMSAWNWKYATVQRRVRLGLEMQGPVAWPELQTWLRVKEAVGEACGDEQNDIGHRGRCQCAEVGLQTMLEDEATPAT</sequence>